<accession>A0A2Z6LJ97</accession>
<evidence type="ECO:0000313" key="3">
    <source>
        <dbReference type="Proteomes" id="UP000242715"/>
    </source>
</evidence>
<dbReference type="EMBL" id="DF973172">
    <property type="protein sequence ID" value="GAU17500.1"/>
    <property type="molecule type" value="Genomic_DNA"/>
</dbReference>
<keyword evidence="3" id="KW-1185">Reference proteome</keyword>
<reference evidence="3" key="1">
    <citation type="journal article" date="2017" name="Front. Plant Sci.">
        <title>Climate Clever Clovers: New Paradigm to Reduce the Environmental Footprint of Ruminants by Breeding Low Methanogenic Forages Utilizing Haplotype Variation.</title>
        <authorList>
            <person name="Kaur P."/>
            <person name="Appels R."/>
            <person name="Bayer P.E."/>
            <person name="Keeble-Gagnere G."/>
            <person name="Wang J."/>
            <person name="Hirakawa H."/>
            <person name="Shirasawa K."/>
            <person name="Vercoe P."/>
            <person name="Stefanova K."/>
            <person name="Durmic Z."/>
            <person name="Nichols P."/>
            <person name="Revell C."/>
            <person name="Isobe S.N."/>
            <person name="Edwards D."/>
            <person name="Erskine W."/>
        </authorList>
    </citation>
    <scope>NUCLEOTIDE SEQUENCE [LARGE SCALE GENOMIC DNA]</scope>
    <source>
        <strain evidence="3">cv. Daliak</strain>
    </source>
</reference>
<dbReference type="AlphaFoldDB" id="A0A2Z6LJ97"/>
<evidence type="ECO:0008006" key="4">
    <source>
        <dbReference type="Google" id="ProtNLM"/>
    </source>
</evidence>
<proteinExistence type="predicted"/>
<feature type="compositionally biased region" description="Basic and acidic residues" evidence="1">
    <location>
        <begin position="10"/>
        <end position="23"/>
    </location>
</feature>
<feature type="region of interest" description="Disordered" evidence="1">
    <location>
        <begin position="1"/>
        <end position="31"/>
    </location>
</feature>
<evidence type="ECO:0000313" key="2">
    <source>
        <dbReference type="EMBL" id="GAU17500.1"/>
    </source>
</evidence>
<evidence type="ECO:0000256" key="1">
    <source>
        <dbReference type="SAM" id="MobiDB-lite"/>
    </source>
</evidence>
<dbReference type="OrthoDB" id="1403954at2759"/>
<sequence>MSFSSPQVESRTEFSHLPQHDHNQTYNNSNDHDQIHVNNIINPHIVIEPIEERFDWDSIVIFLRLTLVGTLLVGLSLGETKLDKPNSIPIPPKFFLDALHVPNIKIADGELSSIWDITLSISNIMNTSNINILRLDAAICYKENETLAVETPIMPQYILQSQVFPLEEEDTKKVHLKLNTTGWEKDQPIVDDSVIQSIAQDMQRGFTRFSLHLRVVGEVEYSGDGVAPFIMYPKCTNLKVKFLEGNKKGEAATLIDPKPRECLGFVEWGEDDSEIQYRN</sequence>
<gene>
    <name evidence="2" type="ORF">TSUD_340430</name>
</gene>
<organism evidence="2 3">
    <name type="scientific">Trifolium subterraneum</name>
    <name type="common">Subterranean clover</name>
    <dbReference type="NCBI Taxonomy" id="3900"/>
    <lineage>
        <taxon>Eukaryota</taxon>
        <taxon>Viridiplantae</taxon>
        <taxon>Streptophyta</taxon>
        <taxon>Embryophyta</taxon>
        <taxon>Tracheophyta</taxon>
        <taxon>Spermatophyta</taxon>
        <taxon>Magnoliopsida</taxon>
        <taxon>eudicotyledons</taxon>
        <taxon>Gunneridae</taxon>
        <taxon>Pentapetalae</taxon>
        <taxon>rosids</taxon>
        <taxon>fabids</taxon>
        <taxon>Fabales</taxon>
        <taxon>Fabaceae</taxon>
        <taxon>Papilionoideae</taxon>
        <taxon>50 kb inversion clade</taxon>
        <taxon>NPAAA clade</taxon>
        <taxon>Hologalegina</taxon>
        <taxon>IRL clade</taxon>
        <taxon>Trifolieae</taxon>
        <taxon>Trifolium</taxon>
    </lineage>
</organism>
<dbReference type="Proteomes" id="UP000242715">
    <property type="component" value="Unassembled WGS sequence"/>
</dbReference>
<protein>
    <recommendedName>
        <fullName evidence="4">Late embryogenesis abundant protein LEA-2 subgroup domain-containing protein</fullName>
    </recommendedName>
</protein>
<name>A0A2Z6LJ97_TRISU</name>